<dbReference type="Pfam" id="PF07727">
    <property type="entry name" value="RVT_2"/>
    <property type="match status" value="1"/>
</dbReference>
<dbReference type="InterPro" id="IPR013103">
    <property type="entry name" value="RVT_2"/>
</dbReference>
<sequence>MLIKLKWIYKVKTNKFGRVLKNKASLVAQGFRHEEGIDFDESFTPVARIEAIRIFVANVANKNMTIFQMDVKTTFLNSELKEETNDELTEKELKQIEADVQAIQTTLLCLHENIYAAVDMFHQDQPSPSTYMQQPLPNNNNYNLQPPFNQNYMQQLMPNPEDIIDPTTAMIMALVLMAKAFKFNYSTPTNNNQRMLSDPCNRKIAQLGMNMGQYRHMQMVGGNGIANQNPNRNGNDVAVRVEGNAVRNNVDLDEIEEVNEKCILMANLQRASTSGTQTNKAPFYDSDESAEVHNYDNCYDNEIFNMFTQEE</sequence>
<dbReference type="EMBL" id="BKCJ010001677">
    <property type="protein sequence ID" value="GEU43206.1"/>
    <property type="molecule type" value="Genomic_DNA"/>
</dbReference>
<evidence type="ECO:0000313" key="2">
    <source>
        <dbReference type="EMBL" id="GEU43206.1"/>
    </source>
</evidence>
<dbReference type="AlphaFoldDB" id="A0A6L2K1K2"/>
<protein>
    <submittedName>
        <fullName evidence="2">Retrovirus-related Pol polyprotein from transposon TNT 1-94</fullName>
    </submittedName>
</protein>
<feature type="domain" description="Reverse transcriptase Ty1/copia-type" evidence="1">
    <location>
        <begin position="3"/>
        <end position="83"/>
    </location>
</feature>
<accession>A0A6L2K1K2</accession>
<comment type="caution">
    <text evidence="2">The sequence shown here is derived from an EMBL/GenBank/DDBJ whole genome shotgun (WGS) entry which is preliminary data.</text>
</comment>
<gene>
    <name evidence="2" type="ORF">Tci_015184</name>
</gene>
<name>A0A6L2K1K2_TANCI</name>
<evidence type="ECO:0000259" key="1">
    <source>
        <dbReference type="Pfam" id="PF07727"/>
    </source>
</evidence>
<organism evidence="2">
    <name type="scientific">Tanacetum cinerariifolium</name>
    <name type="common">Dalmatian daisy</name>
    <name type="synonym">Chrysanthemum cinerariifolium</name>
    <dbReference type="NCBI Taxonomy" id="118510"/>
    <lineage>
        <taxon>Eukaryota</taxon>
        <taxon>Viridiplantae</taxon>
        <taxon>Streptophyta</taxon>
        <taxon>Embryophyta</taxon>
        <taxon>Tracheophyta</taxon>
        <taxon>Spermatophyta</taxon>
        <taxon>Magnoliopsida</taxon>
        <taxon>eudicotyledons</taxon>
        <taxon>Gunneridae</taxon>
        <taxon>Pentapetalae</taxon>
        <taxon>asterids</taxon>
        <taxon>campanulids</taxon>
        <taxon>Asterales</taxon>
        <taxon>Asteraceae</taxon>
        <taxon>Asteroideae</taxon>
        <taxon>Anthemideae</taxon>
        <taxon>Anthemidinae</taxon>
        <taxon>Tanacetum</taxon>
    </lineage>
</organism>
<proteinExistence type="predicted"/>
<reference evidence="2" key="1">
    <citation type="journal article" date="2019" name="Sci. Rep.">
        <title>Draft genome of Tanacetum cinerariifolium, the natural source of mosquito coil.</title>
        <authorList>
            <person name="Yamashiro T."/>
            <person name="Shiraishi A."/>
            <person name="Satake H."/>
            <person name="Nakayama K."/>
        </authorList>
    </citation>
    <scope>NUCLEOTIDE SEQUENCE</scope>
</reference>